<organism evidence="1 2">
    <name type="scientific">Sporocytophaga myxococcoides</name>
    <dbReference type="NCBI Taxonomy" id="153721"/>
    <lineage>
        <taxon>Bacteria</taxon>
        <taxon>Pseudomonadati</taxon>
        <taxon>Bacteroidota</taxon>
        <taxon>Cytophagia</taxon>
        <taxon>Cytophagales</taxon>
        <taxon>Cytophagaceae</taxon>
        <taxon>Sporocytophaga</taxon>
    </lineage>
</organism>
<sequence length="50" mass="5450">MGMGMCADAEIGRLEDRLYGFENNFSGCTGHRVCPGNCLNCDFCDLKDGL</sequence>
<evidence type="ECO:0000313" key="1">
    <source>
        <dbReference type="EMBL" id="GAL86077.1"/>
    </source>
</evidence>
<protein>
    <submittedName>
        <fullName evidence="1">Uncharacterized protein</fullName>
    </submittedName>
</protein>
<accession>A0A098LI12</accession>
<dbReference type="AlphaFoldDB" id="A0A098LI12"/>
<comment type="caution">
    <text evidence="1">The sequence shown here is derived from an EMBL/GenBank/DDBJ whole genome shotgun (WGS) entry which is preliminary data.</text>
</comment>
<proteinExistence type="predicted"/>
<dbReference type="Proteomes" id="UP000030185">
    <property type="component" value="Unassembled WGS sequence"/>
</dbReference>
<dbReference type="EMBL" id="BBLT01000006">
    <property type="protein sequence ID" value="GAL86077.1"/>
    <property type="molecule type" value="Genomic_DNA"/>
</dbReference>
<dbReference type="STRING" id="153721.MYP_3306"/>
<gene>
    <name evidence="1" type="ORF">MYP_3306</name>
</gene>
<keyword evidence="2" id="KW-1185">Reference proteome</keyword>
<name>A0A098LI12_9BACT</name>
<evidence type="ECO:0000313" key="2">
    <source>
        <dbReference type="Proteomes" id="UP000030185"/>
    </source>
</evidence>
<reference evidence="1 2" key="1">
    <citation type="submission" date="2014-09" db="EMBL/GenBank/DDBJ databases">
        <title>Sporocytophaga myxococcoides PG-01 genome sequencing.</title>
        <authorList>
            <person name="Liu L."/>
            <person name="Gao P.J."/>
            <person name="Chen G.J."/>
            <person name="Wang L.S."/>
        </authorList>
    </citation>
    <scope>NUCLEOTIDE SEQUENCE [LARGE SCALE GENOMIC DNA]</scope>
    <source>
        <strain evidence="1 2">PG-01</strain>
    </source>
</reference>